<dbReference type="InterPro" id="IPR035979">
    <property type="entry name" value="RBD_domain_sf"/>
</dbReference>
<feature type="domain" description="RRM" evidence="3">
    <location>
        <begin position="205"/>
        <end position="289"/>
    </location>
</feature>
<dbReference type="PANTHER" id="PTHR23189">
    <property type="entry name" value="RNA RECOGNITION MOTIF-CONTAINING"/>
    <property type="match status" value="1"/>
</dbReference>
<dbReference type="GO" id="GO:0003723">
    <property type="term" value="F:RNA binding"/>
    <property type="evidence" value="ECO:0007669"/>
    <property type="project" value="UniProtKB-UniRule"/>
</dbReference>
<keyword evidence="5" id="KW-1185">Reference proteome</keyword>
<evidence type="ECO:0000313" key="5">
    <source>
        <dbReference type="Proteomes" id="UP001334084"/>
    </source>
</evidence>
<name>A0AAX4J8B2_9MICR</name>
<evidence type="ECO:0000256" key="2">
    <source>
        <dbReference type="PROSITE-ProRule" id="PRU00176"/>
    </source>
</evidence>
<protein>
    <submittedName>
        <fullName evidence="4">Meiosis protein MEI2 (MEI2)</fullName>
    </submittedName>
</protein>
<dbReference type="Pfam" id="PF04059">
    <property type="entry name" value="RRM_2"/>
    <property type="match status" value="1"/>
</dbReference>
<dbReference type="Gene3D" id="3.30.70.330">
    <property type="match status" value="1"/>
</dbReference>
<evidence type="ECO:0000259" key="3">
    <source>
        <dbReference type="PROSITE" id="PS50102"/>
    </source>
</evidence>
<dbReference type="PROSITE" id="PS50102">
    <property type="entry name" value="RRM"/>
    <property type="match status" value="1"/>
</dbReference>
<dbReference type="Proteomes" id="UP001334084">
    <property type="component" value="Chromosome 1"/>
</dbReference>
<dbReference type="InterPro" id="IPR012677">
    <property type="entry name" value="Nucleotide-bd_a/b_plait_sf"/>
</dbReference>
<accession>A0AAX4J8B2</accession>
<dbReference type="InterPro" id="IPR007201">
    <property type="entry name" value="Mei2-like_Rrm_C"/>
</dbReference>
<dbReference type="RefSeq" id="XP_065328380.1">
    <property type="nucleotide sequence ID" value="XM_065472308.1"/>
</dbReference>
<sequence length="330" mass="38443">MNKKSQTNNEEDSYLHDYVEEECKHDELNKPLLEDITKENHLNDSSSKILLDESPSKPLLDDYTSCFIIDSSLRVDSTLRKCLVASSTLHTDKVHNVQSPFSCQKFFFLLDDLNIIKKEEVHARLFRPKIPLDEEINKENVSNTLEVYKYSLTSRHESSCFISHESSSSSLPLDSSQYLKSTNILLKSSTDSKFKINLLEMDERTTCMIKNIPNKYTQKMLISLLNEHHFGCFDFVYLRMDFKNKCNVGYAFVNFTSKEHIVTFYKKINNKGWKLFSSNKIAELTYASIQGISNLVDKFRNSLVMKEQESYRPKIFYTEGYLKGVERKMI</sequence>
<dbReference type="SUPFAM" id="SSF54928">
    <property type="entry name" value="RNA-binding domain, RBD"/>
    <property type="match status" value="1"/>
</dbReference>
<organism evidence="4 5">
    <name type="scientific">Vairimorpha necatrix</name>
    <dbReference type="NCBI Taxonomy" id="6039"/>
    <lineage>
        <taxon>Eukaryota</taxon>
        <taxon>Fungi</taxon>
        <taxon>Fungi incertae sedis</taxon>
        <taxon>Microsporidia</taxon>
        <taxon>Nosematidae</taxon>
        <taxon>Vairimorpha</taxon>
    </lineage>
</organism>
<evidence type="ECO:0000256" key="1">
    <source>
        <dbReference type="ARBA" id="ARBA00022884"/>
    </source>
</evidence>
<gene>
    <name evidence="4" type="ORF">VNE69_01174</name>
</gene>
<dbReference type="CDD" id="cd12532">
    <property type="entry name" value="RRM3_MEI2_fungi"/>
    <property type="match status" value="1"/>
</dbReference>
<dbReference type="GeneID" id="90540038"/>
<dbReference type="InterPro" id="IPR034862">
    <property type="entry name" value="Fungal_Mei2-like_RRM3"/>
</dbReference>
<dbReference type="AlphaFoldDB" id="A0AAX4J8B2"/>
<dbReference type="EMBL" id="CP142726">
    <property type="protein sequence ID" value="WUR02235.1"/>
    <property type="molecule type" value="Genomic_DNA"/>
</dbReference>
<proteinExistence type="predicted"/>
<reference evidence="4" key="1">
    <citation type="journal article" date="2024" name="BMC Genomics">
        <title>Functional annotation of a divergent genome using sequence and structure-based similarity.</title>
        <authorList>
            <person name="Svedberg D."/>
            <person name="Winiger R.R."/>
            <person name="Berg A."/>
            <person name="Sharma H."/>
            <person name="Tellgren-Roth C."/>
            <person name="Debrunner-Vossbrinck B.A."/>
            <person name="Vossbrinck C.R."/>
            <person name="Barandun J."/>
        </authorList>
    </citation>
    <scope>NUCLEOTIDE SEQUENCE</scope>
    <source>
        <strain evidence="4">Illinois isolate</strain>
    </source>
</reference>
<keyword evidence="1 2" id="KW-0694">RNA-binding</keyword>
<evidence type="ECO:0000313" key="4">
    <source>
        <dbReference type="EMBL" id="WUR02235.1"/>
    </source>
</evidence>
<dbReference type="KEGG" id="vnx:VNE69_01174"/>
<dbReference type="InterPro" id="IPR000504">
    <property type="entry name" value="RRM_dom"/>
</dbReference>